<dbReference type="Proteomes" id="UP000004067">
    <property type="component" value="Unassembled WGS sequence"/>
</dbReference>
<name>F5RPA8_9FIRM</name>
<evidence type="ECO:0000313" key="1">
    <source>
        <dbReference type="EMBL" id="EGK57924.1"/>
    </source>
</evidence>
<dbReference type="STRING" id="888060.HMPREF9081_2094"/>
<reference evidence="1 2" key="1">
    <citation type="submission" date="2011-04" db="EMBL/GenBank/DDBJ databases">
        <authorList>
            <person name="Muzny D."/>
            <person name="Qin X."/>
            <person name="Deng J."/>
            <person name="Jiang H."/>
            <person name="Liu Y."/>
            <person name="Qu J."/>
            <person name="Song X.-Z."/>
            <person name="Zhang L."/>
            <person name="Thornton R."/>
            <person name="Coyle M."/>
            <person name="Francisco L."/>
            <person name="Jackson L."/>
            <person name="Javaid M."/>
            <person name="Korchina V."/>
            <person name="Kovar C."/>
            <person name="Mata R."/>
            <person name="Mathew T."/>
            <person name="Ngo R."/>
            <person name="Nguyen L."/>
            <person name="Nguyen N."/>
            <person name="Okwuonu G."/>
            <person name="Ongeri F."/>
            <person name="Pham C."/>
            <person name="Simmons D."/>
            <person name="Wilczek-Boney K."/>
            <person name="Hale W."/>
            <person name="Jakkamsetti A."/>
            <person name="Pham P."/>
            <person name="Ruth R."/>
            <person name="San Lucas F."/>
            <person name="Warren J."/>
            <person name="Zhang J."/>
            <person name="Zhao Z."/>
            <person name="Zhou C."/>
            <person name="Zhu D."/>
            <person name="Lee S."/>
            <person name="Bess C."/>
            <person name="Blankenburg K."/>
            <person name="Forbes L."/>
            <person name="Fu Q."/>
            <person name="Gubbala S."/>
            <person name="Hirani K."/>
            <person name="Jayaseelan J.C."/>
            <person name="Lara F."/>
            <person name="Munidasa M."/>
            <person name="Palculict T."/>
            <person name="Patil S."/>
            <person name="Pu L.-L."/>
            <person name="Saada N."/>
            <person name="Tang L."/>
            <person name="Weissenberger G."/>
            <person name="Zhu Y."/>
            <person name="Hemphill L."/>
            <person name="Shang Y."/>
            <person name="Youmans B."/>
            <person name="Ayvaz T."/>
            <person name="Ross M."/>
            <person name="Santibanez J."/>
            <person name="Aqrawi P."/>
            <person name="Gross S."/>
            <person name="Joshi V."/>
            <person name="Fowler G."/>
            <person name="Nazareth L."/>
            <person name="Reid J."/>
            <person name="Worley K."/>
            <person name="Petrosino J."/>
            <person name="Highlander S."/>
            <person name="Gibbs R."/>
        </authorList>
    </citation>
    <scope>NUCLEOTIDE SEQUENCE [LARGE SCALE GENOMIC DNA]</scope>
    <source>
        <strain evidence="1 2">DSM 2778</strain>
    </source>
</reference>
<comment type="caution">
    <text evidence="1">The sequence shown here is derived from an EMBL/GenBank/DDBJ whole genome shotgun (WGS) entry which is preliminary data.</text>
</comment>
<sequence>MSSCRRGYSDNAEMDILNSLFLSIEKTCHVCYTILIDCDYILES</sequence>
<dbReference type="HOGENOM" id="CLU_3214068_0_0_9"/>
<proteinExistence type="predicted"/>
<gene>
    <name evidence="1" type="ORF">HMPREF9081_2094</name>
</gene>
<accession>F5RPA8</accession>
<dbReference type="AlphaFoldDB" id="F5RPA8"/>
<organism evidence="1 2">
    <name type="scientific">Centipeda periodontii DSM 2778</name>
    <dbReference type="NCBI Taxonomy" id="888060"/>
    <lineage>
        <taxon>Bacteria</taxon>
        <taxon>Bacillati</taxon>
        <taxon>Bacillota</taxon>
        <taxon>Negativicutes</taxon>
        <taxon>Selenomonadales</taxon>
        <taxon>Selenomonadaceae</taxon>
        <taxon>Centipeda</taxon>
    </lineage>
</organism>
<dbReference type="EMBL" id="AFHQ01000052">
    <property type="protein sequence ID" value="EGK57924.1"/>
    <property type="molecule type" value="Genomic_DNA"/>
</dbReference>
<evidence type="ECO:0000313" key="2">
    <source>
        <dbReference type="Proteomes" id="UP000004067"/>
    </source>
</evidence>
<protein>
    <submittedName>
        <fullName evidence="1">Uncharacterized protein</fullName>
    </submittedName>
</protein>
<keyword evidence="2" id="KW-1185">Reference proteome</keyword>